<protein>
    <submittedName>
        <fullName evidence="1">Hypothetical_protein</fullName>
    </submittedName>
</protein>
<gene>
    <name evidence="1" type="ORF">HINF_LOCUS16015</name>
</gene>
<reference evidence="1 2" key="1">
    <citation type="submission" date="2024-07" db="EMBL/GenBank/DDBJ databases">
        <authorList>
            <person name="Akdeniz Z."/>
        </authorList>
    </citation>
    <scope>NUCLEOTIDE SEQUENCE [LARGE SCALE GENOMIC DNA]</scope>
</reference>
<dbReference type="EMBL" id="CAXDID020000039">
    <property type="protein sequence ID" value="CAL5999026.1"/>
    <property type="molecule type" value="Genomic_DNA"/>
</dbReference>
<evidence type="ECO:0000313" key="2">
    <source>
        <dbReference type="Proteomes" id="UP001642409"/>
    </source>
</evidence>
<dbReference type="Proteomes" id="UP001642409">
    <property type="component" value="Unassembled WGS sequence"/>
</dbReference>
<organism evidence="1 2">
    <name type="scientific">Hexamita inflata</name>
    <dbReference type="NCBI Taxonomy" id="28002"/>
    <lineage>
        <taxon>Eukaryota</taxon>
        <taxon>Metamonada</taxon>
        <taxon>Diplomonadida</taxon>
        <taxon>Hexamitidae</taxon>
        <taxon>Hexamitinae</taxon>
        <taxon>Hexamita</taxon>
    </lineage>
</organism>
<accession>A0ABP1HT09</accession>
<evidence type="ECO:0000313" key="1">
    <source>
        <dbReference type="EMBL" id="CAL5999026.1"/>
    </source>
</evidence>
<proteinExistence type="predicted"/>
<keyword evidence="2" id="KW-1185">Reference proteome</keyword>
<comment type="caution">
    <text evidence="1">The sequence shown here is derived from an EMBL/GenBank/DDBJ whole genome shotgun (WGS) entry which is preliminary data.</text>
</comment>
<name>A0ABP1HT09_9EUKA</name>
<sequence length="702" mass="76847">MLNSIEELQQQQEQQYELLDSSIQGNITETTQQTDIKVNVLDWRIFNNASQIYSALAAQITLKDQQIQTLTQQLQYISSIVLYTSEQELWFQCQQHLYTFKTFDTPTVTDTIQSSNFTSGFVFSHTNIQNAFIDILSIGTQFTLFQSQSVFYNIKIQLSDSVFGTGAILSPNQQLIINQMSFVSSIGKYLTVNSGSMLSILQQTTTSANITNLLLNITMNSASTGCFNLFNSVNGKLFIKGYLIDGIYTSQNSLTFGVYNVKVNSNVNLQYIHVQPQQFYIGNQSSYILSLINCSEIQIAHISVNIGRISLSNTLTIITTSITNNFNFGGLICYQNSTTTTIFDVTLLIYEQILTIFINNSGLLIGQSFQSYQTQIQSICISFTISSQETSQFFRFGMIGYANGILEINKVNSIQSYLSGKFLEIGSILGYVDGILSNFLNIKLQIDIENNQGYYTGALAGTLYSDFQTIQNITILQSVITGEEQNGLITSTSKKLNIYQLIILSSTVNTKNKSDSFSGSIAGQTFDEVSILQCYLYNISIVSQSLGGRWAISGGLLGDTHDFSTSILNVKIHIADIQAFGSTSSIISSGGIIACQYSSNITISNVQIQDSNLSAYNDKFDILCAGFLSSVGSNNISIQNSQLTTVRVSGNQAISSQFGIITSNVAGSTFSFSNVTTTGTNSINGAVIANCPNVIAPSQSGC</sequence>